<name>A0A484AR65_DRONA</name>
<keyword evidence="2" id="KW-1185">Reference proteome</keyword>
<evidence type="ECO:0000313" key="2">
    <source>
        <dbReference type="Proteomes" id="UP000295192"/>
    </source>
</evidence>
<reference evidence="1 2" key="1">
    <citation type="journal article" date="2019" name="J. Hered.">
        <title>An Improved Genome Assembly for Drosophila navojoa, the Basal Species in the mojavensis Cluster.</title>
        <authorList>
            <person name="Vanderlinde T."/>
            <person name="Dupim E.G."/>
            <person name="Nazario-Yepiz N.O."/>
            <person name="Carvalho A.B."/>
        </authorList>
    </citation>
    <scope>NUCLEOTIDE SEQUENCE [LARGE SCALE GENOMIC DNA]</scope>
    <source>
        <strain evidence="1">Navoj_Jal97</strain>
        <tissue evidence="1">Whole organism</tissue>
    </source>
</reference>
<proteinExistence type="predicted"/>
<dbReference type="EMBL" id="LSRL02001842">
    <property type="protein sequence ID" value="TDG38828.1"/>
    <property type="molecule type" value="Genomic_DNA"/>
</dbReference>
<dbReference type="Proteomes" id="UP000295192">
    <property type="component" value="Unassembled WGS sequence"/>
</dbReference>
<organism evidence="1 2">
    <name type="scientific">Drosophila navojoa</name>
    <name type="common">Fruit fly</name>
    <dbReference type="NCBI Taxonomy" id="7232"/>
    <lineage>
        <taxon>Eukaryota</taxon>
        <taxon>Metazoa</taxon>
        <taxon>Ecdysozoa</taxon>
        <taxon>Arthropoda</taxon>
        <taxon>Hexapoda</taxon>
        <taxon>Insecta</taxon>
        <taxon>Pterygota</taxon>
        <taxon>Neoptera</taxon>
        <taxon>Endopterygota</taxon>
        <taxon>Diptera</taxon>
        <taxon>Brachycera</taxon>
        <taxon>Muscomorpha</taxon>
        <taxon>Ephydroidea</taxon>
        <taxon>Drosophilidae</taxon>
        <taxon>Drosophila</taxon>
    </lineage>
</organism>
<dbReference type="AlphaFoldDB" id="A0A484AR65"/>
<sequence length="128" mass="14602">MSVIRSLCCANMVKSDGNAELQPGYFRDLQTGPGMVTLEDLVAKAILAGRGCFRSYLKRIGHEKTEECPWCGRGHVEDTKHILFECGRSLEERRRLEEAMDHLIRADNMVTWELISTFTAPVMTELRR</sequence>
<feature type="non-terminal residue" evidence="1">
    <location>
        <position position="128"/>
    </location>
</feature>
<evidence type="ECO:0008006" key="3">
    <source>
        <dbReference type="Google" id="ProtNLM"/>
    </source>
</evidence>
<evidence type="ECO:0000313" key="1">
    <source>
        <dbReference type="EMBL" id="TDG38828.1"/>
    </source>
</evidence>
<accession>A0A484AR65</accession>
<dbReference type="OMA" id="VIFECHR"/>
<protein>
    <recommendedName>
        <fullName evidence="3">Reverse transcriptase zinc-binding domain-containing protein</fullName>
    </recommendedName>
</protein>
<comment type="caution">
    <text evidence="1">The sequence shown here is derived from an EMBL/GenBank/DDBJ whole genome shotgun (WGS) entry which is preliminary data.</text>
</comment>
<gene>
    <name evidence="1" type="ORF">AWZ03_014750</name>
</gene>